<feature type="transmembrane region" description="Helical" evidence="7">
    <location>
        <begin position="108"/>
        <end position="133"/>
    </location>
</feature>
<feature type="domain" description="Rhodopsin" evidence="8">
    <location>
        <begin position="50"/>
        <end position="288"/>
    </location>
</feature>
<evidence type="ECO:0000256" key="1">
    <source>
        <dbReference type="ARBA" id="ARBA00004141"/>
    </source>
</evidence>
<evidence type="ECO:0000256" key="2">
    <source>
        <dbReference type="ARBA" id="ARBA00022692"/>
    </source>
</evidence>
<dbReference type="AlphaFoldDB" id="A0A8H6K4W7"/>
<accession>A0A8H6K4W7</accession>
<keyword evidence="3 7" id="KW-1133">Transmembrane helix</keyword>
<evidence type="ECO:0000313" key="10">
    <source>
        <dbReference type="Proteomes" id="UP000639643"/>
    </source>
</evidence>
<dbReference type="PANTHER" id="PTHR33048:SF124">
    <property type="entry name" value="INTEGRAL MEMBRANE PROTEIN"/>
    <property type="match status" value="1"/>
</dbReference>
<comment type="subcellular location">
    <subcellularLocation>
        <location evidence="1">Membrane</location>
        <topology evidence="1">Multi-pass membrane protein</topology>
    </subcellularLocation>
</comment>
<feature type="region of interest" description="Disordered" evidence="6">
    <location>
        <begin position="302"/>
        <end position="332"/>
    </location>
</feature>
<protein>
    <submittedName>
        <fullName evidence="9">Integral membrane protein</fullName>
    </submittedName>
</protein>
<name>A0A8H6K4W7_9PEZI</name>
<comment type="caution">
    <text evidence="9">The sequence shown here is derived from an EMBL/GenBank/DDBJ whole genome shotgun (WGS) entry which is preliminary data.</text>
</comment>
<comment type="similarity">
    <text evidence="5">Belongs to the SAT4 family.</text>
</comment>
<organism evidence="9 10">
    <name type="scientific">Colletotrichum musicola</name>
    <dbReference type="NCBI Taxonomy" id="2175873"/>
    <lineage>
        <taxon>Eukaryota</taxon>
        <taxon>Fungi</taxon>
        <taxon>Dikarya</taxon>
        <taxon>Ascomycota</taxon>
        <taxon>Pezizomycotina</taxon>
        <taxon>Sordariomycetes</taxon>
        <taxon>Hypocreomycetidae</taxon>
        <taxon>Glomerellales</taxon>
        <taxon>Glomerellaceae</taxon>
        <taxon>Colletotrichum</taxon>
        <taxon>Colletotrichum orchidearum species complex</taxon>
    </lineage>
</organism>
<gene>
    <name evidence="9" type="ORF">CMUS01_10196</name>
</gene>
<dbReference type="PANTHER" id="PTHR33048">
    <property type="entry name" value="PTH11-LIKE INTEGRAL MEMBRANE PROTEIN (AFU_ORTHOLOGUE AFUA_5G11245)"/>
    <property type="match status" value="1"/>
</dbReference>
<evidence type="ECO:0000313" key="9">
    <source>
        <dbReference type="EMBL" id="KAF6824511.1"/>
    </source>
</evidence>
<dbReference type="GO" id="GO:0016020">
    <property type="term" value="C:membrane"/>
    <property type="evidence" value="ECO:0007669"/>
    <property type="project" value="UniProtKB-SubCell"/>
</dbReference>
<dbReference type="Proteomes" id="UP000639643">
    <property type="component" value="Unassembled WGS sequence"/>
</dbReference>
<evidence type="ECO:0000256" key="6">
    <source>
        <dbReference type="SAM" id="MobiDB-lite"/>
    </source>
</evidence>
<evidence type="ECO:0000256" key="7">
    <source>
        <dbReference type="SAM" id="Phobius"/>
    </source>
</evidence>
<reference evidence="9" key="1">
    <citation type="journal article" date="2020" name="Phytopathology">
        <title>Genome Sequence Resources of Colletotrichum truncatum, C. plurivorum, C. musicola, and C. sojae: Four Species Pathogenic to Soybean (Glycine max).</title>
        <authorList>
            <person name="Rogerio F."/>
            <person name="Boufleur T.R."/>
            <person name="Ciampi-Guillardi M."/>
            <person name="Sukno S.A."/>
            <person name="Thon M.R."/>
            <person name="Massola Junior N.S."/>
            <person name="Baroncelli R."/>
        </authorList>
    </citation>
    <scope>NUCLEOTIDE SEQUENCE</scope>
    <source>
        <strain evidence="9">LFN0074</strain>
    </source>
</reference>
<feature type="transmembrane region" description="Helical" evidence="7">
    <location>
        <begin position="190"/>
        <end position="215"/>
    </location>
</feature>
<dbReference type="EMBL" id="WIGM01000463">
    <property type="protein sequence ID" value="KAF6824511.1"/>
    <property type="molecule type" value="Genomic_DNA"/>
</dbReference>
<dbReference type="InterPro" id="IPR052337">
    <property type="entry name" value="SAT4-like"/>
</dbReference>
<keyword evidence="2 7" id="KW-0812">Transmembrane</keyword>
<keyword evidence="10" id="KW-1185">Reference proteome</keyword>
<dbReference type="InterPro" id="IPR049326">
    <property type="entry name" value="Rhodopsin_dom_fungi"/>
</dbReference>
<dbReference type="Pfam" id="PF20684">
    <property type="entry name" value="Fung_rhodopsin"/>
    <property type="match status" value="1"/>
</dbReference>
<feature type="transmembrane region" description="Helical" evidence="7">
    <location>
        <begin position="145"/>
        <end position="168"/>
    </location>
</feature>
<evidence type="ECO:0000256" key="5">
    <source>
        <dbReference type="ARBA" id="ARBA00038359"/>
    </source>
</evidence>
<keyword evidence="4 7" id="KW-0472">Membrane</keyword>
<feature type="transmembrane region" description="Helical" evidence="7">
    <location>
        <begin position="264"/>
        <end position="284"/>
    </location>
</feature>
<feature type="transmembrane region" description="Helical" evidence="7">
    <location>
        <begin position="227"/>
        <end position="252"/>
    </location>
</feature>
<proteinExistence type="inferred from homology"/>
<sequence>MPIVNGILTVLPAPEGYVVNFDNPQRRAVPEAFYVSGFGTFLSLLLMGQRLYTKAFLIGRLQLDDDMFAIGAGGELTASIDANPLVVATNSVSGIHGWELPLEKFNKFMLAIYTAAPIYTASASFAKVSLLIFYRRLSPQRWFKWAIRVTVVIITLYSTGIFFALIFACDPIAMSWDVRVTEGTCINRPALYIATAVANIISDLILFCLPIPIVVRLQVPRRQKIGLFFIFAVGSLTVITSLVRVALLPALLTTTDPSWVISYASLWIIVEANLLVICAALPTLRRFLLHVAPRLIGASPRAPRDVAKKSGGSSKASRRTVGASSGTQNRNDYMQFDSDSVAFAETFVMARIGESSNTVIETANNQEVARSDPELGKAIISGNMIVQTKTVTVEYSSND</sequence>
<feature type="compositionally biased region" description="Polar residues" evidence="6">
    <location>
        <begin position="322"/>
        <end position="332"/>
    </location>
</feature>
<evidence type="ECO:0000256" key="4">
    <source>
        <dbReference type="ARBA" id="ARBA00023136"/>
    </source>
</evidence>
<evidence type="ECO:0000256" key="3">
    <source>
        <dbReference type="ARBA" id="ARBA00022989"/>
    </source>
</evidence>
<evidence type="ECO:0000259" key="8">
    <source>
        <dbReference type="Pfam" id="PF20684"/>
    </source>
</evidence>
<dbReference type="OrthoDB" id="5393606at2759"/>